<keyword evidence="1" id="KW-0143">Chaperone</keyword>
<evidence type="ECO:0000259" key="2">
    <source>
        <dbReference type="PROSITE" id="PS50076"/>
    </source>
</evidence>
<gene>
    <name evidence="3" type="ORF">B0F90DRAFT_1633579</name>
</gene>
<dbReference type="SUPFAM" id="SSF46565">
    <property type="entry name" value="Chaperone J-domain"/>
    <property type="match status" value="1"/>
</dbReference>
<sequence length="184" mass="20583">MLLKLNLNLSVTTAAIQHFLLRGHTRHASSSSSSSPFPFPTHRNPTPHQIFHLIPGASQAQIKARYYELARIFHPDSPTARNLPVSVRHTRFHAITKAYDILRGKSLHSRPYPDYDSATTSYAAELARQRHQYAQRQAYRRRAAAGAGGGFTEAEADGVGVSGDEAWKDQVLILVGLIVRFFFF</sequence>
<dbReference type="Pfam" id="PF00226">
    <property type="entry name" value="DnaJ"/>
    <property type="match status" value="1"/>
</dbReference>
<dbReference type="PROSITE" id="PS50076">
    <property type="entry name" value="DNAJ_2"/>
    <property type="match status" value="1"/>
</dbReference>
<dbReference type="InterPro" id="IPR051938">
    <property type="entry name" value="Apopto_cytoskel_mod"/>
</dbReference>
<dbReference type="Proteomes" id="UP001203297">
    <property type="component" value="Unassembled WGS sequence"/>
</dbReference>
<dbReference type="Gene3D" id="1.10.287.110">
    <property type="entry name" value="DnaJ domain"/>
    <property type="match status" value="1"/>
</dbReference>
<protein>
    <recommendedName>
        <fullName evidence="2">J domain-containing protein</fullName>
    </recommendedName>
</protein>
<dbReference type="PANTHER" id="PTHR44145">
    <property type="entry name" value="DNAJ HOMOLOG SUBFAMILY A MEMBER 3, MITOCHONDRIAL"/>
    <property type="match status" value="1"/>
</dbReference>
<dbReference type="AlphaFoldDB" id="A0AAD4QM57"/>
<reference evidence="3" key="1">
    <citation type="journal article" date="2022" name="New Phytol.">
        <title>Evolutionary transition to the ectomycorrhizal habit in the genomes of a hyperdiverse lineage of mushroom-forming fungi.</title>
        <authorList>
            <person name="Looney B."/>
            <person name="Miyauchi S."/>
            <person name="Morin E."/>
            <person name="Drula E."/>
            <person name="Courty P.E."/>
            <person name="Kohler A."/>
            <person name="Kuo A."/>
            <person name="LaButti K."/>
            <person name="Pangilinan J."/>
            <person name="Lipzen A."/>
            <person name="Riley R."/>
            <person name="Andreopoulos W."/>
            <person name="He G."/>
            <person name="Johnson J."/>
            <person name="Nolan M."/>
            <person name="Tritt A."/>
            <person name="Barry K.W."/>
            <person name="Grigoriev I.V."/>
            <person name="Nagy L.G."/>
            <person name="Hibbett D."/>
            <person name="Henrissat B."/>
            <person name="Matheny P.B."/>
            <person name="Labbe J."/>
            <person name="Martin F.M."/>
        </authorList>
    </citation>
    <scope>NUCLEOTIDE SEQUENCE</scope>
    <source>
        <strain evidence="3">BPL690</strain>
    </source>
</reference>
<feature type="domain" description="J" evidence="2">
    <location>
        <begin position="46"/>
        <end position="116"/>
    </location>
</feature>
<organism evidence="3 4">
    <name type="scientific">Multifurca ochricompacta</name>
    <dbReference type="NCBI Taxonomy" id="376703"/>
    <lineage>
        <taxon>Eukaryota</taxon>
        <taxon>Fungi</taxon>
        <taxon>Dikarya</taxon>
        <taxon>Basidiomycota</taxon>
        <taxon>Agaricomycotina</taxon>
        <taxon>Agaricomycetes</taxon>
        <taxon>Russulales</taxon>
        <taxon>Russulaceae</taxon>
        <taxon>Multifurca</taxon>
    </lineage>
</organism>
<dbReference type="CDD" id="cd06257">
    <property type="entry name" value="DnaJ"/>
    <property type="match status" value="1"/>
</dbReference>
<dbReference type="EMBL" id="WTXG01000033">
    <property type="protein sequence ID" value="KAI0297833.1"/>
    <property type="molecule type" value="Genomic_DNA"/>
</dbReference>
<proteinExistence type="predicted"/>
<dbReference type="PANTHER" id="PTHR44145:SF3">
    <property type="entry name" value="DNAJ HOMOLOG SUBFAMILY A MEMBER 3, MITOCHONDRIAL"/>
    <property type="match status" value="1"/>
</dbReference>
<dbReference type="SMART" id="SM00271">
    <property type="entry name" value="DnaJ"/>
    <property type="match status" value="1"/>
</dbReference>
<dbReference type="InterPro" id="IPR036869">
    <property type="entry name" value="J_dom_sf"/>
</dbReference>
<dbReference type="InterPro" id="IPR001623">
    <property type="entry name" value="DnaJ_domain"/>
</dbReference>
<name>A0AAD4QM57_9AGAM</name>
<comment type="caution">
    <text evidence="3">The sequence shown here is derived from an EMBL/GenBank/DDBJ whole genome shotgun (WGS) entry which is preliminary data.</text>
</comment>
<evidence type="ECO:0000256" key="1">
    <source>
        <dbReference type="ARBA" id="ARBA00023186"/>
    </source>
</evidence>
<keyword evidence="4" id="KW-1185">Reference proteome</keyword>
<accession>A0AAD4QM57</accession>
<evidence type="ECO:0000313" key="4">
    <source>
        <dbReference type="Proteomes" id="UP001203297"/>
    </source>
</evidence>
<evidence type="ECO:0000313" key="3">
    <source>
        <dbReference type="EMBL" id="KAI0297833.1"/>
    </source>
</evidence>